<evidence type="ECO:0000313" key="3">
    <source>
        <dbReference type="EMBL" id="KPL74444.1"/>
    </source>
</evidence>
<name>A0A0P6XZ82_9CHLR</name>
<dbReference type="SUPFAM" id="SSF52402">
    <property type="entry name" value="Adenine nucleotide alpha hydrolases-like"/>
    <property type="match status" value="1"/>
</dbReference>
<dbReference type="GO" id="GO:0009055">
    <property type="term" value="F:electron transfer activity"/>
    <property type="evidence" value="ECO:0007669"/>
    <property type="project" value="InterPro"/>
</dbReference>
<protein>
    <recommendedName>
        <fullName evidence="1">Electron transfer flavoprotein small subunit</fullName>
    </recommendedName>
</protein>
<dbReference type="Proteomes" id="UP000050514">
    <property type="component" value="Unassembled WGS sequence"/>
</dbReference>
<dbReference type="InterPro" id="IPR033948">
    <property type="entry name" value="ETF_beta_N"/>
</dbReference>
<dbReference type="EMBL" id="LGHJ01000017">
    <property type="protein sequence ID" value="KPL74444.1"/>
    <property type="molecule type" value="Genomic_DNA"/>
</dbReference>
<dbReference type="InterPro" id="IPR012255">
    <property type="entry name" value="ETF_b"/>
</dbReference>
<accession>A0A0P6XZ82</accession>
<proteinExistence type="predicted"/>
<dbReference type="PANTHER" id="PTHR21294:SF17">
    <property type="entry name" value="PROTEIN FIXA"/>
    <property type="match status" value="1"/>
</dbReference>
<organism evidence="3 4">
    <name type="scientific">Bellilinea caldifistulae</name>
    <dbReference type="NCBI Taxonomy" id="360411"/>
    <lineage>
        <taxon>Bacteria</taxon>
        <taxon>Bacillati</taxon>
        <taxon>Chloroflexota</taxon>
        <taxon>Anaerolineae</taxon>
        <taxon>Anaerolineales</taxon>
        <taxon>Anaerolineaceae</taxon>
        <taxon>Bellilinea</taxon>
    </lineage>
</organism>
<comment type="caution">
    <text evidence="3">The sequence shown here is derived from an EMBL/GenBank/DDBJ whole genome shotgun (WGS) entry which is preliminary data.</text>
</comment>
<dbReference type="Gene3D" id="3.40.50.620">
    <property type="entry name" value="HUPs"/>
    <property type="match status" value="1"/>
</dbReference>
<dbReference type="InterPro" id="IPR014729">
    <property type="entry name" value="Rossmann-like_a/b/a_fold"/>
</dbReference>
<evidence type="ECO:0000256" key="1">
    <source>
        <dbReference type="ARBA" id="ARBA00042002"/>
    </source>
</evidence>
<dbReference type="PIRSF" id="PIRSF000090">
    <property type="entry name" value="Beta-ETF"/>
    <property type="match status" value="1"/>
</dbReference>
<keyword evidence="4" id="KW-1185">Reference proteome</keyword>
<dbReference type="NCBIfam" id="NF002888">
    <property type="entry name" value="PRK03359.1"/>
    <property type="match status" value="1"/>
</dbReference>
<dbReference type="STRING" id="360411.AC812_11495"/>
<gene>
    <name evidence="3" type="ORF">AC812_11495</name>
</gene>
<dbReference type="AlphaFoldDB" id="A0A0P6XZ82"/>
<dbReference type="SMART" id="SM00893">
    <property type="entry name" value="ETF"/>
    <property type="match status" value="1"/>
</dbReference>
<feature type="domain" description="Electron transfer flavoprotein alpha/beta-subunit N-terminal" evidence="2">
    <location>
        <begin position="21"/>
        <end position="214"/>
    </location>
</feature>
<dbReference type="RefSeq" id="WP_061918611.1">
    <property type="nucleotide sequence ID" value="NZ_DF967971.1"/>
</dbReference>
<dbReference type="Pfam" id="PF01012">
    <property type="entry name" value="ETF"/>
    <property type="match status" value="1"/>
</dbReference>
<sequence>MNIIVCLKIAPDPEDLQIGSDGSVSTTHAGWTIGSFDLPALEAGVRLTEMYGGKVIALSVGPSAINQSKVRKDILSRGAEELVLVVDEALQDASTAETARVLATAIQKIENVQLVLFGEGSADLYFQQTGVQVGERLGWVSLNAIRDIRVIEADKLQVQRVLEQEIQVIEVPLPAALSVTSDICEPRLASMREILRASRKPVLEWSLADLGIESLPASVEILAVQAPPRTARRGIILDGSVEEAATMLVNILKKDGVL</sequence>
<dbReference type="OrthoDB" id="9804960at2"/>
<dbReference type="PANTHER" id="PTHR21294">
    <property type="entry name" value="ELECTRON TRANSFER FLAVOPROTEIN BETA-SUBUNIT"/>
    <property type="match status" value="1"/>
</dbReference>
<reference evidence="3 4" key="1">
    <citation type="submission" date="2015-07" db="EMBL/GenBank/DDBJ databases">
        <title>Draft genome of Bellilinea caldifistulae DSM 17877.</title>
        <authorList>
            <person name="Hemp J."/>
            <person name="Ward L.M."/>
            <person name="Pace L.A."/>
            <person name="Fischer W.W."/>
        </authorList>
    </citation>
    <scope>NUCLEOTIDE SEQUENCE [LARGE SCALE GENOMIC DNA]</scope>
    <source>
        <strain evidence="3 4">GOMI-1</strain>
    </source>
</reference>
<dbReference type="CDD" id="cd01714">
    <property type="entry name" value="ETF_beta"/>
    <property type="match status" value="1"/>
</dbReference>
<dbReference type="InterPro" id="IPR014730">
    <property type="entry name" value="ETF_a/b_N"/>
</dbReference>
<evidence type="ECO:0000259" key="2">
    <source>
        <dbReference type="SMART" id="SM00893"/>
    </source>
</evidence>
<evidence type="ECO:0000313" key="4">
    <source>
        <dbReference type="Proteomes" id="UP000050514"/>
    </source>
</evidence>